<feature type="region of interest" description="Disordered" evidence="1">
    <location>
        <begin position="54"/>
        <end position="93"/>
    </location>
</feature>
<dbReference type="Proteomes" id="UP000244005">
    <property type="component" value="Unassembled WGS sequence"/>
</dbReference>
<evidence type="ECO:0000313" key="3">
    <source>
        <dbReference type="Proteomes" id="UP000244005"/>
    </source>
</evidence>
<reference evidence="3" key="1">
    <citation type="journal article" date="2017" name="Cell">
        <title>Insights into land plant evolution garnered from the Marchantia polymorpha genome.</title>
        <authorList>
            <person name="Bowman J.L."/>
            <person name="Kohchi T."/>
            <person name="Yamato K.T."/>
            <person name="Jenkins J."/>
            <person name="Shu S."/>
            <person name="Ishizaki K."/>
            <person name="Yamaoka S."/>
            <person name="Nishihama R."/>
            <person name="Nakamura Y."/>
            <person name="Berger F."/>
            <person name="Adam C."/>
            <person name="Aki S.S."/>
            <person name="Althoff F."/>
            <person name="Araki T."/>
            <person name="Arteaga-Vazquez M.A."/>
            <person name="Balasubrmanian S."/>
            <person name="Barry K."/>
            <person name="Bauer D."/>
            <person name="Boehm C.R."/>
            <person name="Briginshaw L."/>
            <person name="Caballero-Perez J."/>
            <person name="Catarino B."/>
            <person name="Chen F."/>
            <person name="Chiyoda S."/>
            <person name="Chovatia M."/>
            <person name="Davies K.M."/>
            <person name="Delmans M."/>
            <person name="Demura T."/>
            <person name="Dierschke T."/>
            <person name="Dolan L."/>
            <person name="Dorantes-Acosta A.E."/>
            <person name="Eklund D.M."/>
            <person name="Florent S.N."/>
            <person name="Flores-Sandoval E."/>
            <person name="Fujiyama A."/>
            <person name="Fukuzawa H."/>
            <person name="Galik B."/>
            <person name="Grimanelli D."/>
            <person name="Grimwood J."/>
            <person name="Grossniklaus U."/>
            <person name="Hamada T."/>
            <person name="Haseloff J."/>
            <person name="Hetherington A.J."/>
            <person name="Higo A."/>
            <person name="Hirakawa Y."/>
            <person name="Hundley H.N."/>
            <person name="Ikeda Y."/>
            <person name="Inoue K."/>
            <person name="Inoue S.I."/>
            <person name="Ishida S."/>
            <person name="Jia Q."/>
            <person name="Kakita M."/>
            <person name="Kanazawa T."/>
            <person name="Kawai Y."/>
            <person name="Kawashima T."/>
            <person name="Kennedy M."/>
            <person name="Kinose K."/>
            <person name="Kinoshita T."/>
            <person name="Kohara Y."/>
            <person name="Koide E."/>
            <person name="Komatsu K."/>
            <person name="Kopischke S."/>
            <person name="Kubo M."/>
            <person name="Kyozuka J."/>
            <person name="Lagercrantz U."/>
            <person name="Lin S.S."/>
            <person name="Lindquist E."/>
            <person name="Lipzen A.M."/>
            <person name="Lu C.W."/>
            <person name="De Luna E."/>
            <person name="Martienssen R.A."/>
            <person name="Minamino N."/>
            <person name="Mizutani M."/>
            <person name="Mizutani M."/>
            <person name="Mochizuki N."/>
            <person name="Monte I."/>
            <person name="Mosher R."/>
            <person name="Nagasaki H."/>
            <person name="Nakagami H."/>
            <person name="Naramoto S."/>
            <person name="Nishitani K."/>
            <person name="Ohtani M."/>
            <person name="Okamoto T."/>
            <person name="Okumura M."/>
            <person name="Phillips J."/>
            <person name="Pollak B."/>
            <person name="Reinders A."/>
            <person name="Rovekamp M."/>
            <person name="Sano R."/>
            <person name="Sawa S."/>
            <person name="Schmid M.W."/>
            <person name="Shirakawa M."/>
            <person name="Solano R."/>
            <person name="Spunde A."/>
            <person name="Suetsugu N."/>
            <person name="Sugano S."/>
            <person name="Sugiyama A."/>
            <person name="Sun R."/>
            <person name="Suzuki Y."/>
            <person name="Takenaka M."/>
            <person name="Takezawa D."/>
            <person name="Tomogane H."/>
            <person name="Tsuzuki M."/>
            <person name="Ueda T."/>
            <person name="Umeda M."/>
            <person name="Ward J.M."/>
            <person name="Watanabe Y."/>
            <person name="Yazaki K."/>
            <person name="Yokoyama R."/>
            <person name="Yoshitake Y."/>
            <person name="Yotsui I."/>
            <person name="Zachgo S."/>
            <person name="Schmutz J."/>
        </authorList>
    </citation>
    <scope>NUCLEOTIDE SEQUENCE [LARGE SCALE GENOMIC DNA]</scope>
    <source>
        <strain evidence="3">Tak-1</strain>
    </source>
</reference>
<dbReference type="Gramene" id="Mp5g20540.1">
    <property type="protein sequence ID" value="Mp5g20540.1.cds1"/>
    <property type="gene ID" value="Mp5g20540"/>
</dbReference>
<gene>
    <name evidence="2" type="ORF">MARPO_0058s0032</name>
</gene>
<evidence type="ECO:0000256" key="1">
    <source>
        <dbReference type="SAM" id="MobiDB-lite"/>
    </source>
</evidence>
<accession>A0A2R6WTQ3</accession>
<evidence type="ECO:0000313" key="2">
    <source>
        <dbReference type="EMBL" id="PTQ37242.1"/>
    </source>
</evidence>
<dbReference type="EMBL" id="KZ772730">
    <property type="protein sequence ID" value="PTQ37242.1"/>
    <property type="molecule type" value="Genomic_DNA"/>
</dbReference>
<organism evidence="2 3">
    <name type="scientific">Marchantia polymorpha</name>
    <name type="common">Common liverwort</name>
    <name type="synonym">Marchantia aquatica</name>
    <dbReference type="NCBI Taxonomy" id="3197"/>
    <lineage>
        <taxon>Eukaryota</taxon>
        <taxon>Viridiplantae</taxon>
        <taxon>Streptophyta</taxon>
        <taxon>Embryophyta</taxon>
        <taxon>Marchantiophyta</taxon>
        <taxon>Marchantiopsida</taxon>
        <taxon>Marchantiidae</taxon>
        <taxon>Marchantiales</taxon>
        <taxon>Marchantiaceae</taxon>
        <taxon>Marchantia</taxon>
    </lineage>
</organism>
<dbReference type="AlphaFoldDB" id="A0A2R6WTQ3"/>
<proteinExistence type="predicted"/>
<protein>
    <submittedName>
        <fullName evidence="2">Uncharacterized protein</fullName>
    </submittedName>
</protein>
<keyword evidence="3" id="KW-1185">Reference proteome</keyword>
<sequence length="116" mass="13203">MRTQTRKHLSSWGRERNRSRWMDGCMQIRTLPTYCKRKSWDEPEARQSLQLVRVSPVHGPLSSTNTHEAGSRRSRRLGSPVPGGPLHAPGSVRFSSTVELKKMAYLCGTSPRSKER</sequence>
<name>A0A2R6WTQ3_MARPO</name>